<keyword evidence="5" id="KW-0732">Signal</keyword>
<protein>
    <submittedName>
        <fullName evidence="8">OmpA family protein</fullName>
    </submittedName>
</protein>
<dbReference type="EMBL" id="CP080429">
    <property type="protein sequence ID" value="QYJ68745.1"/>
    <property type="molecule type" value="Genomic_DNA"/>
</dbReference>
<dbReference type="Gene3D" id="1.25.40.10">
    <property type="entry name" value="Tetratricopeptide repeat domain"/>
    <property type="match status" value="1"/>
</dbReference>
<dbReference type="Pfam" id="PF00691">
    <property type="entry name" value="OmpA"/>
    <property type="match status" value="1"/>
</dbReference>
<keyword evidence="2 4" id="KW-0472">Membrane</keyword>
<dbReference type="InterPro" id="IPR011659">
    <property type="entry name" value="WD40"/>
</dbReference>
<organism evidence="8 9">
    <name type="scientific">Flavobacterium litorale</name>
    <dbReference type="NCBI Taxonomy" id="2856519"/>
    <lineage>
        <taxon>Bacteria</taxon>
        <taxon>Pseudomonadati</taxon>
        <taxon>Bacteroidota</taxon>
        <taxon>Flavobacteriia</taxon>
        <taxon>Flavobacteriales</taxon>
        <taxon>Flavobacteriaceae</taxon>
        <taxon>Flavobacterium</taxon>
    </lineage>
</organism>
<dbReference type="Gene3D" id="2.120.10.60">
    <property type="entry name" value="Tricorn protease N-terminal domain"/>
    <property type="match status" value="1"/>
</dbReference>
<dbReference type="SUPFAM" id="SSF49464">
    <property type="entry name" value="Carboxypeptidase regulatory domain-like"/>
    <property type="match status" value="1"/>
</dbReference>
<dbReference type="Proteomes" id="UP000825381">
    <property type="component" value="Chromosome"/>
</dbReference>
<dbReference type="PANTHER" id="PTHR30329">
    <property type="entry name" value="STATOR ELEMENT OF FLAGELLAR MOTOR COMPLEX"/>
    <property type="match status" value="1"/>
</dbReference>
<evidence type="ECO:0000256" key="3">
    <source>
        <dbReference type="ARBA" id="ARBA00023237"/>
    </source>
</evidence>
<evidence type="ECO:0000313" key="9">
    <source>
        <dbReference type="Proteomes" id="UP000825381"/>
    </source>
</evidence>
<accession>A0ABX8V804</accession>
<dbReference type="CDD" id="cd07185">
    <property type="entry name" value="OmpA_C-like"/>
    <property type="match status" value="1"/>
</dbReference>
<reference evidence="8 9" key="1">
    <citation type="submission" date="2021-07" db="EMBL/GenBank/DDBJ databases">
        <title>Flavobacterium WSW3-B6 sp.nov, isolated from seaweed.</title>
        <authorList>
            <person name="Muhammad N."/>
            <person name="Ho H."/>
            <person name="Lee Y.-J."/>
            <person name="Nguyen T."/>
            <person name="Ho J."/>
            <person name="Kim S.-G."/>
        </authorList>
    </citation>
    <scope>NUCLEOTIDE SEQUENCE [LARGE SCALE GENOMIC DNA]</scope>
    <source>
        <strain evidence="8 9">WSW3-B6</strain>
    </source>
</reference>
<sequence length="626" mass="70047">MKNLYITLSFMLATTAVIAQNKDTKTADKHFDRFEYVEAAEEYLELVNDGKADGYVYQRLADSYYNVFNYKEAVKYYDKAVAAGVADSETHYRYAQMLKAAGRYEESNTQMRKFAQLVPSDKRAMLFMEDPNYLPKLRKQNKLFDEKLLEINSEEYGSFGPVLTDDNTLYFTSARNTARKTYEWNDQPYLDLYMATYNANGTFSEPVPVDGINSKWHDGPAAVTADGKVMYFSSESFKESKQFERDKDANAKIGQVYLYKATKQGDSWGNVQPLPFNDKRWSTGNPSISKDGKTLYFTSDREGSVGDTDIWMVEVKGGNSYGEPVNLGSNINTEGKETFPFITEDNHLYFSSNARPGFGGHDIYMVDLDEGGAPMNVGAPINSPQDDFSFSYNVGKKMGYFASNRSGVDKLYSATPICGVEAIVMVKDANTGKPLASAKVAILDEENNVIEGKMTGADGKVTYNIDCDRAYTVQAITKGYEGNSFPVAETDGGKVTINAELKPIEEIVVPPVIVLNPIFFEFDKSNITQQAAFELDKVVQLMQENEDMVVMVKAHTDNRGSDKYNMRLSNRRAKSSVQYIISKGIAKSRISGEGFGESQPKVDCGTDCSEEQHAENRRSEFIIVKK</sequence>
<dbReference type="PROSITE" id="PS51123">
    <property type="entry name" value="OMPA_2"/>
    <property type="match status" value="1"/>
</dbReference>
<dbReference type="Gene3D" id="2.60.40.1120">
    <property type="entry name" value="Carboxypeptidase-like, regulatory domain"/>
    <property type="match status" value="1"/>
</dbReference>
<dbReference type="SUPFAM" id="SSF103088">
    <property type="entry name" value="OmpA-like"/>
    <property type="match status" value="1"/>
</dbReference>
<dbReference type="InterPro" id="IPR008969">
    <property type="entry name" value="CarboxyPept-like_regulatory"/>
</dbReference>
<feature type="signal peptide" evidence="5">
    <location>
        <begin position="1"/>
        <end position="19"/>
    </location>
</feature>
<evidence type="ECO:0000313" key="8">
    <source>
        <dbReference type="EMBL" id="QYJ68989.1"/>
    </source>
</evidence>
<name>A0ABX8V804_9FLAO</name>
<dbReference type="InterPro" id="IPR006665">
    <property type="entry name" value="OmpA-like"/>
</dbReference>
<feature type="chain" id="PRO_5045034058" evidence="5">
    <location>
        <begin position="20"/>
        <end position="626"/>
    </location>
</feature>
<dbReference type="Pfam" id="PF07676">
    <property type="entry name" value="PD40"/>
    <property type="match status" value="2"/>
</dbReference>
<dbReference type="InterPro" id="IPR036737">
    <property type="entry name" value="OmpA-like_sf"/>
</dbReference>
<dbReference type="InterPro" id="IPR006664">
    <property type="entry name" value="OMP_bac"/>
</dbReference>
<dbReference type="RefSeq" id="WP_220641084.1">
    <property type="nucleotide sequence ID" value="NZ_CP080429.1"/>
</dbReference>
<evidence type="ECO:0000256" key="5">
    <source>
        <dbReference type="SAM" id="SignalP"/>
    </source>
</evidence>
<proteinExistence type="predicted"/>
<feature type="domain" description="OmpA-like" evidence="6">
    <location>
        <begin position="508"/>
        <end position="626"/>
    </location>
</feature>
<evidence type="ECO:0000256" key="1">
    <source>
        <dbReference type="ARBA" id="ARBA00004442"/>
    </source>
</evidence>
<gene>
    <name evidence="7" type="ORF">K1I41_02370</name>
    <name evidence="8" type="ORF">K1I41_03635</name>
</gene>
<dbReference type="SUPFAM" id="SSF48452">
    <property type="entry name" value="TPR-like"/>
    <property type="match status" value="1"/>
</dbReference>
<keyword evidence="9" id="KW-1185">Reference proteome</keyword>
<evidence type="ECO:0000313" key="7">
    <source>
        <dbReference type="EMBL" id="QYJ68745.1"/>
    </source>
</evidence>
<evidence type="ECO:0000259" key="6">
    <source>
        <dbReference type="PROSITE" id="PS51123"/>
    </source>
</evidence>
<dbReference type="SUPFAM" id="SSF82171">
    <property type="entry name" value="DPP6 N-terminal domain-like"/>
    <property type="match status" value="1"/>
</dbReference>
<keyword evidence="3" id="KW-0998">Cell outer membrane</keyword>
<comment type="subcellular location">
    <subcellularLocation>
        <location evidence="1">Cell outer membrane</location>
    </subcellularLocation>
</comment>
<dbReference type="PRINTS" id="PR01021">
    <property type="entry name" value="OMPADOMAIN"/>
</dbReference>
<dbReference type="InterPro" id="IPR011990">
    <property type="entry name" value="TPR-like_helical_dom_sf"/>
</dbReference>
<evidence type="ECO:0000256" key="4">
    <source>
        <dbReference type="PROSITE-ProRule" id="PRU00473"/>
    </source>
</evidence>
<dbReference type="PANTHER" id="PTHR30329:SF21">
    <property type="entry name" value="LIPOPROTEIN YIAD-RELATED"/>
    <property type="match status" value="1"/>
</dbReference>
<evidence type="ECO:0000256" key="2">
    <source>
        <dbReference type="ARBA" id="ARBA00023136"/>
    </source>
</evidence>
<dbReference type="InterPro" id="IPR050330">
    <property type="entry name" value="Bact_OuterMem_StrucFunc"/>
</dbReference>
<dbReference type="Gene3D" id="3.30.1330.60">
    <property type="entry name" value="OmpA-like domain"/>
    <property type="match status" value="1"/>
</dbReference>
<dbReference type="EMBL" id="CP080429">
    <property type="protein sequence ID" value="QYJ68989.1"/>
    <property type="molecule type" value="Genomic_DNA"/>
</dbReference>